<name>A0AAV3NV69_LITER</name>
<reference evidence="1 2" key="1">
    <citation type="submission" date="2024-01" db="EMBL/GenBank/DDBJ databases">
        <title>The complete chloroplast genome sequence of Lithospermum erythrorhizon: insights into the phylogenetic relationship among Boraginaceae species and the maternal lineages of purple gromwells.</title>
        <authorList>
            <person name="Okada T."/>
            <person name="Watanabe K."/>
        </authorList>
    </citation>
    <scope>NUCLEOTIDE SEQUENCE [LARGE SCALE GENOMIC DNA]</scope>
</reference>
<dbReference type="EMBL" id="BAABME010000451">
    <property type="protein sequence ID" value="GAA0142883.1"/>
    <property type="molecule type" value="Genomic_DNA"/>
</dbReference>
<dbReference type="Proteomes" id="UP001454036">
    <property type="component" value="Unassembled WGS sequence"/>
</dbReference>
<accession>A0AAV3NV69</accession>
<gene>
    <name evidence="1" type="ORF">LIER_03684</name>
</gene>
<dbReference type="InterPro" id="IPR053134">
    <property type="entry name" value="RNA-dir_DNA_polymerase"/>
</dbReference>
<dbReference type="SUPFAM" id="SSF56672">
    <property type="entry name" value="DNA/RNA polymerases"/>
    <property type="match status" value="1"/>
</dbReference>
<dbReference type="AlphaFoldDB" id="A0AAV3NV69"/>
<sequence length="304" mass="34770">MALLEGQHYPSLRLWPQIQGIQKKEKGCYLASTKRIKAQMDRKVCTLQVPEESPKKGKPNEDVRSVPFDEKDPVKVFKICTTLGAEHQEVHMRVLREYRDIFSWEPKDMPGVDPGVAIHRLYMDPHYKPIKQKKWTYLEEKGEAIREEVNNLLGAAAIREFLVPTFLANMVLVPKPSGTWRMCTDFTDINKACFKDCYLLPNIDLLVESSAGDKEIGAQILSSVPIIVDKAGNRGHSVVIYGGLGAFPEWCADKRRGKGNGQVELMNSEIFKVLKKQLQPEGETLERQQVPRSWNAYHPWKYYV</sequence>
<protein>
    <submittedName>
        <fullName evidence="1">Uncharacterized protein</fullName>
    </submittedName>
</protein>
<comment type="caution">
    <text evidence="1">The sequence shown here is derived from an EMBL/GenBank/DDBJ whole genome shotgun (WGS) entry which is preliminary data.</text>
</comment>
<dbReference type="PANTHER" id="PTHR24559">
    <property type="entry name" value="TRANSPOSON TY3-I GAG-POL POLYPROTEIN"/>
    <property type="match status" value="1"/>
</dbReference>
<dbReference type="PANTHER" id="PTHR24559:SF444">
    <property type="entry name" value="REVERSE TRANSCRIPTASE DOMAIN-CONTAINING PROTEIN"/>
    <property type="match status" value="1"/>
</dbReference>
<proteinExistence type="predicted"/>
<evidence type="ECO:0000313" key="1">
    <source>
        <dbReference type="EMBL" id="GAA0142883.1"/>
    </source>
</evidence>
<keyword evidence="2" id="KW-1185">Reference proteome</keyword>
<evidence type="ECO:0000313" key="2">
    <source>
        <dbReference type="Proteomes" id="UP001454036"/>
    </source>
</evidence>
<dbReference type="Gene3D" id="3.10.10.10">
    <property type="entry name" value="HIV Type 1 Reverse Transcriptase, subunit A, domain 1"/>
    <property type="match status" value="1"/>
</dbReference>
<dbReference type="InterPro" id="IPR043502">
    <property type="entry name" value="DNA/RNA_pol_sf"/>
</dbReference>
<organism evidence="1 2">
    <name type="scientific">Lithospermum erythrorhizon</name>
    <name type="common">Purple gromwell</name>
    <name type="synonym">Lithospermum officinale var. erythrorhizon</name>
    <dbReference type="NCBI Taxonomy" id="34254"/>
    <lineage>
        <taxon>Eukaryota</taxon>
        <taxon>Viridiplantae</taxon>
        <taxon>Streptophyta</taxon>
        <taxon>Embryophyta</taxon>
        <taxon>Tracheophyta</taxon>
        <taxon>Spermatophyta</taxon>
        <taxon>Magnoliopsida</taxon>
        <taxon>eudicotyledons</taxon>
        <taxon>Gunneridae</taxon>
        <taxon>Pentapetalae</taxon>
        <taxon>asterids</taxon>
        <taxon>lamiids</taxon>
        <taxon>Boraginales</taxon>
        <taxon>Boraginaceae</taxon>
        <taxon>Boraginoideae</taxon>
        <taxon>Lithospermeae</taxon>
        <taxon>Lithospermum</taxon>
    </lineage>
</organism>